<comment type="catalytic activity">
    <reaction evidence="1">
        <text>ATP + protein L-histidine = ADP + protein N-phospho-L-histidine.</text>
        <dbReference type="EC" id="2.7.13.3"/>
    </reaction>
</comment>
<feature type="domain" description="PAS" evidence="19">
    <location>
        <begin position="113"/>
        <end position="182"/>
    </location>
</feature>
<evidence type="ECO:0000256" key="15">
    <source>
        <dbReference type="PROSITE-ProRule" id="PRU00169"/>
    </source>
</evidence>
<keyword evidence="24" id="KW-1185">Reference proteome</keyword>
<evidence type="ECO:0000256" key="4">
    <source>
        <dbReference type="ARBA" id="ARBA00018672"/>
    </source>
</evidence>
<dbReference type="Gene3D" id="3.30.450.20">
    <property type="entry name" value="PAS domain"/>
    <property type="match status" value="2"/>
</dbReference>
<dbReference type="InterPro" id="IPR001789">
    <property type="entry name" value="Sig_transdc_resp-reg_receiver"/>
</dbReference>
<dbReference type="InterPro" id="IPR036097">
    <property type="entry name" value="HisK_dim/P_sf"/>
</dbReference>
<dbReference type="InterPro" id="IPR000700">
    <property type="entry name" value="PAS-assoc_C"/>
</dbReference>
<dbReference type="InterPro" id="IPR000014">
    <property type="entry name" value="PAS"/>
</dbReference>
<reference evidence="22" key="2">
    <citation type="submission" date="2015-10" db="EMBL/GenBank/DDBJ databases">
        <title>Improved Draft Genome Sequence of Clostridium pasteurianum Strain ATCC 6013 (DSM 525) Using a Hybrid Next-Generation Sequencing Approach.</title>
        <authorList>
            <person name="Pyne M.E."/>
            <person name="Utturkar S.M."/>
            <person name="Brown S.D."/>
            <person name="Moo-Young M."/>
            <person name="Chung D.A."/>
            <person name="Chou P.C."/>
        </authorList>
    </citation>
    <scope>NUCLEOTIDE SEQUENCE</scope>
    <source>
        <strain evidence="22">ATCC 6013</strain>
    </source>
</reference>
<evidence type="ECO:0000256" key="3">
    <source>
        <dbReference type="ARBA" id="ARBA00012438"/>
    </source>
</evidence>
<evidence type="ECO:0000259" key="18">
    <source>
        <dbReference type="PROSITE" id="PS50110"/>
    </source>
</evidence>
<dbReference type="GeneID" id="93076253"/>
<evidence type="ECO:0000313" key="22">
    <source>
        <dbReference type="EMBL" id="KRU14330.1"/>
    </source>
</evidence>
<reference evidence="22 23" key="3">
    <citation type="journal article" name="Genome Announc.">
        <title>Improved Draft Genome Sequence of Clostridium pasteurianum Strain ATCC 6013 (DSM 525) Using a Hybrid Next-Generation Sequencing Approach.</title>
        <authorList>
            <person name="Pyne M.E."/>
            <person name="Utturkar S."/>
            <person name="Brown S.D."/>
            <person name="Moo-Young M."/>
            <person name="Chung D.A."/>
            <person name="Chou C.P."/>
        </authorList>
    </citation>
    <scope>NUCLEOTIDE SEQUENCE [LARGE SCALE GENOMIC DNA]</scope>
    <source>
        <strain evidence="22 23">ATCC 6013</strain>
    </source>
</reference>
<proteinExistence type="inferred from homology"/>
<evidence type="ECO:0000259" key="19">
    <source>
        <dbReference type="PROSITE" id="PS50112"/>
    </source>
</evidence>
<dbReference type="EMBL" id="JPGY02000001">
    <property type="protein sequence ID" value="KRU14330.1"/>
    <property type="molecule type" value="Genomic_DNA"/>
</dbReference>
<keyword evidence="21" id="KW-0378">Hydrolase</keyword>
<evidence type="ECO:0000256" key="7">
    <source>
        <dbReference type="ARBA" id="ARBA00022741"/>
    </source>
</evidence>
<evidence type="ECO:0000256" key="9">
    <source>
        <dbReference type="ARBA" id="ARBA00022840"/>
    </source>
</evidence>
<dbReference type="Pfam" id="PF13188">
    <property type="entry name" value="PAS_8"/>
    <property type="match status" value="1"/>
</dbReference>
<dbReference type="NCBIfam" id="TIGR00229">
    <property type="entry name" value="sensory_box"/>
    <property type="match status" value="2"/>
</dbReference>
<dbReference type="PANTHER" id="PTHR45339:SF1">
    <property type="entry name" value="HYBRID SIGNAL TRANSDUCTION HISTIDINE KINASE J"/>
    <property type="match status" value="1"/>
</dbReference>
<dbReference type="SUPFAM" id="SSF55785">
    <property type="entry name" value="PYP-like sensor domain (PAS domain)"/>
    <property type="match status" value="2"/>
</dbReference>
<dbReference type="SUPFAM" id="SSF47384">
    <property type="entry name" value="Homodimeric domain of signal transducing histidine kinase"/>
    <property type="match status" value="1"/>
</dbReference>
<organism evidence="21 24">
    <name type="scientific">Clostridium pasteurianum DSM 525 = ATCC 6013</name>
    <dbReference type="NCBI Taxonomy" id="1262449"/>
    <lineage>
        <taxon>Bacteria</taxon>
        <taxon>Bacillati</taxon>
        <taxon>Bacillota</taxon>
        <taxon>Clostridia</taxon>
        <taxon>Eubacteriales</taxon>
        <taxon>Clostridiaceae</taxon>
        <taxon>Clostridium</taxon>
    </lineage>
</organism>
<dbReference type="PROSITE" id="PS50109">
    <property type="entry name" value="HIS_KIN"/>
    <property type="match status" value="1"/>
</dbReference>
<gene>
    <name evidence="21" type="primary">luxQ3</name>
    <name evidence="21" type="ORF">CLPA_c36010</name>
    <name evidence="22" type="ORF">CP6013_03588</name>
</gene>
<dbReference type="PRINTS" id="PR00344">
    <property type="entry name" value="BCTRLSENSOR"/>
</dbReference>
<keyword evidence="6 21" id="KW-0808">Transferase</keyword>
<protein>
    <recommendedName>
        <fullName evidence="14">Circadian input-output histidine kinase CikA</fullName>
        <ecNumber evidence="3">2.7.13.3</ecNumber>
    </recommendedName>
    <alternativeName>
        <fullName evidence="13">Sensory/regulatory protein RpfC</fullName>
    </alternativeName>
    <alternativeName>
        <fullName evidence="4">Stage 0 sporulation protein A homolog</fullName>
    </alternativeName>
</protein>
<feature type="domain" description="Response regulatory" evidence="18">
    <location>
        <begin position="533"/>
        <end position="651"/>
    </location>
</feature>
<evidence type="ECO:0000259" key="17">
    <source>
        <dbReference type="PROSITE" id="PS50109"/>
    </source>
</evidence>
<evidence type="ECO:0000256" key="5">
    <source>
        <dbReference type="ARBA" id="ARBA00022553"/>
    </source>
</evidence>
<dbReference type="RefSeq" id="WP_003445706.1">
    <property type="nucleotide sequence ID" value="NZ_ANZB01000008.1"/>
</dbReference>
<dbReference type="AlphaFoldDB" id="A0A0H3J8V4"/>
<dbReference type="PROSITE" id="PS50112">
    <property type="entry name" value="PAS"/>
    <property type="match status" value="2"/>
</dbReference>
<dbReference type="InterPro" id="IPR004358">
    <property type="entry name" value="Sig_transdc_His_kin-like_C"/>
</dbReference>
<reference evidence="21 24" key="1">
    <citation type="journal article" date="2015" name="Genome Announc.">
        <title>Complete Genome Sequence of the Nitrogen-Fixing and Solvent-Producing Clostridium pasteurianum DSM 525.</title>
        <authorList>
            <person name="Poehlein A."/>
            <person name="Grosse-Honebrink A."/>
            <person name="Zhang Y."/>
            <person name="Minton N.P."/>
            <person name="Daniel R."/>
        </authorList>
    </citation>
    <scope>NUCLEOTIDE SEQUENCE [LARGE SCALE GENOMIC DNA]</scope>
    <source>
        <strain evidence="21">DSM 525</strain>
        <strain evidence="24">DSM 525 / ATCC 6013</strain>
    </source>
</reference>
<dbReference type="EC" id="2.7.13.3" evidence="3"/>
<comment type="similarity">
    <text evidence="2">In the N-terminal section; belongs to the phytochrome family.</text>
</comment>
<evidence type="ECO:0000313" key="23">
    <source>
        <dbReference type="Proteomes" id="UP000028042"/>
    </source>
</evidence>
<dbReference type="PANTHER" id="PTHR45339">
    <property type="entry name" value="HYBRID SIGNAL TRANSDUCTION HISTIDINE KINASE J"/>
    <property type="match status" value="1"/>
</dbReference>
<dbReference type="InterPro" id="IPR036890">
    <property type="entry name" value="HATPase_C_sf"/>
</dbReference>
<dbReference type="Pfam" id="PF02518">
    <property type="entry name" value="HATPase_c"/>
    <property type="match status" value="1"/>
</dbReference>
<dbReference type="GO" id="GO:0016787">
    <property type="term" value="F:hydrolase activity"/>
    <property type="evidence" value="ECO:0007669"/>
    <property type="project" value="UniProtKB-KW"/>
</dbReference>
<name>A0A0H3J8V4_CLOPA</name>
<dbReference type="InterPro" id="IPR005467">
    <property type="entry name" value="His_kinase_dom"/>
</dbReference>
<comment type="function">
    <text evidence="11">May play the central regulatory role in sporulation. It may be an element of the effector pathway responsible for the activation of sporulation genes in response to nutritional stress. Spo0A may act in concert with spo0H (a sigma factor) to control the expression of some genes that are critical to the sporulation process.</text>
</comment>
<dbReference type="PROSITE" id="PS50113">
    <property type="entry name" value="PAC"/>
    <property type="match status" value="1"/>
</dbReference>
<sequence>MKSQEQCNLYKNIINNINDAILVVDYLGNITFVNKSAINLYRYSFDEFLNMTISQLMHSSKFLESQFKDNYTDMINYKKDNSSFFAVIKYFKMQDYIIFYIRERTKRELKEKENKNLASIVESSDDAILAKDINGIIYSWNTGAEKIYGYKRKEILGKHISIVIPEESDDSIDVILDKIKRGEKIDHYETIRKRKDGAIINVSVTISPVYDEEGNIFGASTIARDITGEKLKNRELASKYEELSAVYEELTATEEELRANYKELEMAKEEADKANKAKSQFLANMSHEIRTPMNGILGVTQLLEFTELNKQQMEYLEILKVSSHHLLDIINNILDISKIESGKFQLNFTLFNIRDVVDMITKEISVAANKKGIEIMYYLDPFIKQELFGDVLRLNQILINLMNNAIKFTERGHVYLKVKKIYEDIRKVKLEFSVEDTGIGIEDDFKDKIFKIFTQAETTYTKNYGGTGLGLAISKELVNMMSGDIWFESETGKGSIFYFTAEFSLGEKYVNDDSEKCVIKKSSENSNVAEDSIVLIVEDNEINKKIISSFLKQLGCKYLTASNGQKAIDILENKFVKLILMDIQMPILNGYDTTKIIRKKEINTSKHIPIIAMTAYAMIGDREKFIESGMDEYISKPFSIAELENILKKYCS</sequence>
<dbReference type="CDD" id="cd00082">
    <property type="entry name" value="HisKA"/>
    <property type="match status" value="1"/>
</dbReference>
<dbReference type="FunFam" id="1.10.287.130:FF:000002">
    <property type="entry name" value="Two-component osmosensing histidine kinase"/>
    <property type="match status" value="1"/>
</dbReference>
<evidence type="ECO:0000259" key="20">
    <source>
        <dbReference type="PROSITE" id="PS50113"/>
    </source>
</evidence>
<evidence type="ECO:0000256" key="11">
    <source>
        <dbReference type="ARBA" id="ARBA00024867"/>
    </source>
</evidence>
<dbReference type="SUPFAM" id="SSF55874">
    <property type="entry name" value="ATPase domain of HSP90 chaperone/DNA topoisomerase II/histidine kinase"/>
    <property type="match status" value="1"/>
</dbReference>
<dbReference type="Proteomes" id="UP000030905">
    <property type="component" value="Chromosome"/>
</dbReference>
<dbReference type="KEGG" id="cpae:CPAST_c36010"/>
<dbReference type="InterPro" id="IPR003661">
    <property type="entry name" value="HisK_dim/P_dom"/>
</dbReference>
<dbReference type="Gene3D" id="3.30.565.10">
    <property type="entry name" value="Histidine kinase-like ATPase, C-terminal domain"/>
    <property type="match status" value="1"/>
</dbReference>
<dbReference type="EMBL" id="CP009268">
    <property type="protein sequence ID" value="AJA53645.1"/>
    <property type="molecule type" value="Genomic_DNA"/>
</dbReference>
<keyword evidence="8 21" id="KW-0418">Kinase</keyword>
<feature type="domain" description="Histidine kinase" evidence="17">
    <location>
        <begin position="284"/>
        <end position="505"/>
    </location>
</feature>
<dbReference type="KEGG" id="cpat:CLPA_c36010"/>
<dbReference type="SMART" id="SM00448">
    <property type="entry name" value="REC"/>
    <property type="match status" value="1"/>
</dbReference>
<dbReference type="InterPro" id="IPR035965">
    <property type="entry name" value="PAS-like_dom_sf"/>
</dbReference>
<feature type="modified residue" description="4-aspartylphosphate" evidence="15">
    <location>
        <position position="582"/>
    </location>
</feature>
<evidence type="ECO:0000256" key="12">
    <source>
        <dbReference type="ARBA" id="ARBA00064003"/>
    </source>
</evidence>
<evidence type="ECO:0000256" key="2">
    <source>
        <dbReference type="ARBA" id="ARBA00006402"/>
    </source>
</evidence>
<dbReference type="SMART" id="SM00387">
    <property type="entry name" value="HATPase_c"/>
    <property type="match status" value="1"/>
</dbReference>
<dbReference type="GO" id="GO:0006355">
    <property type="term" value="P:regulation of DNA-templated transcription"/>
    <property type="evidence" value="ECO:0007669"/>
    <property type="project" value="InterPro"/>
</dbReference>
<evidence type="ECO:0000256" key="6">
    <source>
        <dbReference type="ARBA" id="ARBA00022679"/>
    </source>
</evidence>
<dbReference type="Gene3D" id="3.40.50.2300">
    <property type="match status" value="1"/>
</dbReference>
<dbReference type="CDD" id="cd17546">
    <property type="entry name" value="REC_hyHK_CKI1_RcsC-like"/>
    <property type="match status" value="1"/>
</dbReference>
<evidence type="ECO:0000256" key="16">
    <source>
        <dbReference type="SAM" id="Coils"/>
    </source>
</evidence>
<feature type="domain" description="PAC" evidence="20">
    <location>
        <begin position="186"/>
        <end position="238"/>
    </location>
</feature>
<dbReference type="InterPro" id="IPR013767">
    <property type="entry name" value="PAS_fold"/>
</dbReference>
<dbReference type="PATRIC" id="fig|1262449.3.peg.2461"/>
<dbReference type="eggNOG" id="COG2205">
    <property type="taxonomic scope" value="Bacteria"/>
</dbReference>
<dbReference type="GO" id="GO:0000155">
    <property type="term" value="F:phosphorelay sensor kinase activity"/>
    <property type="evidence" value="ECO:0007669"/>
    <property type="project" value="InterPro"/>
</dbReference>
<dbReference type="Proteomes" id="UP000028042">
    <property type="component" value="Unassembled WGS sequence"/>
</dbReference>
<dbReference type="SUPFAM" id="SSF52172">
    <property type="entry name" value="CheY-like"/>
    <property type="match status" value="1"/>
</dbReference>
<dbReference type="FunFam" id="3.30.565.10:FF:000010">
    <property type="entry name" value="Sensor histidine kinase RcsC"/>
    <property type="match status" value="1"/>
</dbReference>
<evidence type="ECO:0000256" key="13">
    <source>
        <dbReference type="ARBA" id="ARBA00068150"/>
    </source>
</evidence>
<dbReference type="InterPro" id="IPR003594">
    <property type="entry name" value="HATPase_dom"/>
</dbReference>
<evidence type="ECO:0000256" key="1">
    <source>
        <dbReference type="ARBA" id="ARBA00000085"/>
    </source>
</evidence>
<accession>A0A0H3J8V4</accession>
<dbReference type="Pfam" id="PF00072">
    <property type="entry name" value="Response_reg"/>
    <property type="match status" value="1"/>
</dbReference>
<dbReference type="PROSITE" id="PS50110">
    <property type="entry name" value="RESPONSE_REGULATORY"/>
    <property type="match status" value="1"/>
</dbReference>
<keyword evidence="7" id="KW-0547">Nucleotide-binding</keyword>
<dbReference type="CDD" id="cd16922">
    <property type="entry name" value="HATPase_EvgS-ArcB-TorS-like"/>
    <property type="match status" value="1"/>
</dbReference>
<dbReference type="SMART" id="SM00091">
    <property type="entry name" value="PAS"/>
    <property type="match status" value="3"/>
</dbReference>
<feature type="domain" description="PAS" evidence="19">
    <location>
        <begin position="6"/>
        <end position="58"/>
    </location>
</feature>
<dbReference type="Pfam" id="PF00512">
    <property type="entry name" value="HisKA"/>
    <property type="match status" value="1"/>
</dbReference>
<dbReference type="CDD" id="cd00130">
    <property type="entry name" value="PAS"/>
    <property type="match status" value="2"/>
</dbReference>
<feature type="coiled-coil region" evidence="16">
    <location>
        <begin position="233"/>
        <end position="284"/>
    </location>
</feature>
<evidence type="ECO:0000313" key="24">
    <source>
        <dbReference type="Proteomes" id="UP000030905"/>
    </source>
</evidence>
<dbReference type="GO" id="GO:0005524">
    <property type="term" value="F:ATP binding"/>
    <property type="evidence" value="ECO:0007669"/>
    <property type="project" value="UniProtKB-KW"/>
</dbReference>
<dbReference type="Gene3D" id="1.10.287.130">
    <property type="match status" value="1"/>
</dbReference>
<comment type="subunit">
    <text evidence="12">At low DSF concentrations, interacts with RpfF.</text>
</comment>
<dbReference type="SMART" id="SM00388">
    <property type="entry name" value="HisKA"/>
    <property type="match status" value="1"/>
</dbReference>
<dbReference type="InterPro" id="IPR011006">
    <property type="entry name" value="CheY-like_superfamily"/>
</dbReference>
<evidence type="ECO:0000256" key="8">
    <source>
        <dbReference type="ARBA" id="ARBA00022777"/>
    </source>
</evidence>
<keyword evidence="16" id="KW-0175">Coiled coil</keyword>
<evidence type="ECO:0000256" key="14">
    <source>
        <dbReference type="ARBA" id="ARBA00074306"/>
    </source>
</evidence>
<keyword evidence="9" id="KW-0067">ATP-binding</keyword>
<dbReference type="Pfam" id="PF00989">
    <property type="entry name" value="PAS"/>
    <property type="match status" value="1"/>
</dbReference>
<keyword evidence="5 15" id="KW-0597">Phosphoprotein</keyword>
<evidence type="ECO:0000256" key="10">
    <source>
        <dbReference type="ARBA" id="ARBA00023012"/>
    </source>
</evidence>
<keyword evidence="10" id="KW-0902">Two-component regulatory system</keyword>
<evidence type="ECO:0000313" key="21">
    <source>
        <dbReference type="EMBL" id="AJA53645.1"/>
    </source>
</evidence>